<keyword evidence="5" id="KW-0687">Ribonucleoprotein</keyword>
<dbReference type="EMBL" id="FUZT01000003">
    <property type="protein sequence ID" value="SKC55740.1"/>
    <property type="molecule type" value="Genomic_DNA"/>
</dbReference>
<dbReference type="InterPro" id="IPR050574">
    <property type="entry name" value="HPF/YfiA_ribosome-assoc"/>
</dbReference>
<evidence type="ECO:0000256" key="2">
    <source>
        <dbReference type="ARBA" id="ARBA00022845"/>
    </source>
</evidence>
<evidence type="ECO:0000313" key="6">
    <source>
        <dbReference type="Proteomes" id="UP000190285"/>
    </source>
</evidence>
<reference evidence="5 6" key="1">
    <citation type="submission" date="2017-02" db="EMBL/GenBank/DDBJ databases">
        <authorList>
            <person name="Peterson S.W."/>
        </authorList>
    </citation>
    <scope>NUCLEOTIDE SEQUENCE [LARGE SCALE GENOMIC DNA]</scope>
    <source>
        <strain evidence="5 6">M1</strain>
    </source>
</reference>
<dbReference type="OrthoDB" id="9794975at2"/>
<dbReference type="HAMAP" id="MF_00839">
    <property type="entry name" value="HPF"/>
    <property type="match status" value="1"/>
</dbReference>
<evidence type="ECO:0000313" key="5">
    <source>
        <dbReference type="EMBL" id="SKC55740.1"/>
    </source>
</evidence>
<dbReference type="GO" id="GO:0045900">
    <property type="term" value="P:negative regulation of translational elongation"/>
    <property type="evidence" value="ECO:0007669"/>
    <property type="project" value="TreeGrafter"/>
</dbReference>
<dbReference type="PANTHER" id="PTHR33231:SF1">
    <property type="entry name" value="30S RIBOSOMAL PROTEIN"/>
    <property type="match status" value="1"/>
</dbReference>
<dbReference type="GO" id="GO:0043024">
    <property type="term" value="F:ribosomal small subunit binding"/>
    <property type="evidence" value="ECO:0007669"/>
    <property type="project" value="TreeGrafter"/>
</dbReference>
<dbReference type="InterPro" id="IPR038416">
    <property type="entry name" value="Ribosom_S30AE_C_sf"/>
</dbReference>
<dbReference type="AlphaFoldDB" id="A0A1T5JWN7"/>
<dbReference type="RefSeq" id="WP_079490407.1">
    <property type="nucleotide sequence ID" value="NZ_FUZT01000003.1"/>
</dbReference>
<dbReference type="InterPro" id="IPR036567">
    <property type="entry name" value="RHF-like"/>
</dbReference>
<keyword evidence="6" id="KW-1185">Reference proteome</keyword>
<dbReference type="NCBIfam" id="TIGR00741">
    <property type="entry name" value="yfiA"/>
    <property type="match status" value="1"/>
</dbReference>
<evidence type="ECO:0000259" key="4">
    <source>
        <dbReference type="Pfam" id="PF16321"/>
    </source>
</evidence>
<comment type="similarity">
    <text evidence="3">Belongs to the HPF/YfiA ribosome-associated protein family. Long HPF subfamily.</text>
</comment>
<dbReference type="SUPFAM" id="SSF69754">
    <property type="entry name" value="Ribosome binding protein Y (YfiA homologue)"/>
    <property type="match status" value="1"/>
</dbReference>
<dbReference type="FunFam" id="3.30.505.50:FF:000001">
    <property type="entry name" value="Ribosome hibernation promoting factor"/>
    <property type="match status" value="1"/>
</dbReference>
<dbReference type="Gene3D" id="3.30.505.50">
    <property type="entry name" value="Sigma 54 modulation/S30EA ribosomal protein, C-terminal domain"/>
    <property type="match status" value="1"/>
</dbReference>
<dbReference type="CDD" id="cd00552">
    <property type="entry name" value="RaiA"/>
    <property type="match status" value="1"/>
</dbReference>
<dbReference type="STRING" id="36842.SAMN02194393_01400"/>
<accession>A0A1T5JWN7</accession>
<dbReference type="Pfam" id="PF16321">
    <property type="entry name" value="Ribosom_S30AE_C"/>
    <property type="match status" value="1"/>
</dbReference>
<keyword evidence="2 3" id="KW-0810">Translation regulation</keyword>
<name>A0A1T5JWN7_9FIRM</name>
<comment type="subcellular location">
    <subcellularLocation>
        <location evidence="3">Cytoplasm</location>
    </subcellularLocation>
</comment>
<dbReference type="Proteomes" id="UP000190285">
    <property type="component" value="Unassembled WGS sequence"/>
</dbReference>
<sequence>MKVKVSGRNLEITDALKDTITAKLERFGKYFKDDIEAKATLNVEKNRQIIEITVPINGTILRAEEATMDMYTSIDKAIDKLYKQMEKYKTKLQKRYYGHDTIRFERIPDLNKDEKEEQKIVKTKRFAIKPMDPEEAVLQMDLLGHNFFVFTNGHTDEVNVVYKRKDGNYGLIEPYV</sequence>
<evidence type="ECO:0000256" key="3">
    <source>
        <dbReference type="HAMAP-Rule" id="MF_00839"/>
    </source>
</evidence>
<comment type="subunit">
    <text evidence="3">Interacts with 100S ribosomes.</text>
</comment>
<dbReference type="PANTHER" id="PTHR33231">
    <property type="entry name" value="30S RIBOSOMAL PROTEIN"/>
    <property type="match status" value="1"/>
</dbReference>
<proteinExistence type="inferred from homology"/>
<keyword evidence="1 3" id="KW-0963">Cytoplasm</keyword>
<dbReference type="InterPro" id="IPR034694">
    <property type="entry name" value="HPF_long/plastid"/>
</dbReference>
<dbReference type="Pfam" id="PF02482">
    <property type="entry name" value="Ribosomal_S30AE"/>
    <property type="match status" value="1"/>
</dbReference>
<comment type="function">
    <text evidence="3">Required for dimerization of active 70S ribosomes into 100S ribosomes in stationary phase; 100S ribosomes are translationally inactive and sometimes present during exponential growth.</text>
</comment>
<dbReference type="InterPro" id="IPR003489">
    <property type="entry name" value="RHF/RaiA"/>
</dbReference>
<dbReference type="InterPro" id="IPR032528">
    <property type="entry name" value="Ribosom_S30AE_C"/>
</dbReference>
<dbReference type="Gene3D" id="3.30.160.100">
    <property type="entry name" value="Ribosome hibernation promotion factor-like"/>
    <property type="match status" value="1"/>
</dbReference>
<protein>
    <recommendedName>
        <fullName evidence="3">Ribosome hibernation promoting factor</fullName>
        <shortName evidence="3">HPF</shortName>
    </recommendedName>
</protein>
<feature type="domain" description="Sigma 54 modulation/S30EA ribosomal protein C-terminal" evidence="4">
    <location>
        <begin position="116"/>
        <end position="171"/>
    </location>
</feature>
<evidence type="ECO:0000256" key="1">
    <source>
        <dbReference type="ARBA" id="ARBA00022490"/>
    </source>
</evidence>
<gene>
    <name evidence="3" type="primary">hpf</name>
    <name evidence="5" type="ORF">SAMN02194393_01400</name>
</gene>
<dbReference type="GO" id="GO:0022627">
    <property type="term" value="C:cytosolic small ribosomal subunit"/>
    <property type="evidence" value="ECO:0007669"/>
    <property type="project" value="TreeGrafter"/>
</dbReference>
<keyword evidence="5" id="KW-0689">Ribosomal protein</keyword>
<organism evidence="5 6">
    <name type="scientific">Maledivibacter halophilus</name>
    <dbReference type="NCBI Taxonomy" id="36842"/>
    <lineage>
        <taxon>Bacteria</taxon>
        <taxon>Bacillati</taxon>
        <taxon>Bacillota</taxon>
        <taxon>Clostridia</taxon>
        <taxon>Peptostreptococcales</taxon>
        <taxon>Caminicellaceae</taxon>
        <taxon>Maledivibacter</taxon>
    </lineage>
</organism>